<keyword evidence="5 7" id="KW-1133">Transmembrane helix</keyword>
<keyword evidence="6 7" id="KW-0472">Membrane</keyword>
<dbReference type="GO" id="GO:0016020">
    <property type="term" value="C:membrane"/>
    <property type="evidence" value="ECO:0007669"/>
    <property type="project" value="UniProtKB-SubCell"/>
</dbReference>
<keyword evidence="9" id="KW-1185">Reference proteome</keyword>
<dbReference type="AlphaFoldDB" id="A0A4Q7NJU0"/>
<proteinExistence type="predicted"/>
<feature type="transmembrane region" description="Helical" evidence="7">
    <location>
        <begin position="275"/>
        <end position="295"/>
    </location>
</feature>
<gene>
    <name evidence="8" type="ORF">EV675_0799</name>
</gene>
<evidence type="ECO:0000256" key="6">
    <source>
        <dbReference type="ARBA" id="ARBA00023136"/>
    </source>
</evidence>
<keyword evidence="4 7" id="KW-0812">Transmembrane</keyword>
<keyword evidence="2" id="KW-0813">Transport</keyword>
<dbReference type="Pfam" id="PF03547">
    <property type="entry name" value="Mem_trans"/>
    <property type="match status" value="2"/>
</dbReference>
<organism evidence="8 9">
    <name type="scientific">Pigmentiphaga kullae</name>
    <dbReference type="NCBI Taxonomy" id="151784"/>
    <lineage>
        <taxon>Bacteria</taxon>
        <taxon>Pseudomonadati</taxon>
        <taxon>Pseudomonadota</taxon>
        <taxon>Betaproteobacteria</taxon>
        <taxon>Burkholderiales</taxon>
        <taxon>Alcaligenaceae</taxon>
        <taxon>Pigmentiphaga</taxon>
    </lineage>
</organism>
<evidence type="ECO:0000256" key="2">
    <source>
        <dbReference type="ARBA" id="ARBA00022448"/>
    </source>
</evidence>
<dbReference type="Proteomes" id="UP000292445">
    <property type="component" value="Unassembled WGS sequence"/>
</dbReference>
<name>A0A4Q7NJU0_9BURK</name>
<feature type="transmembrane region" description="Helical" evidence="7">
    <location>
        <begin position="154"/>
        <end position="175"/>
    </location>
</feature>
<evidence type="ECO:0000256" key="4">
    <source>
        <dbReference type="ARBA" id="ARBA00022692"/>
    </source>
</evidence>
<feature type="transmembrane region" description="Helical" evidence="7">
    <location>
        <begin position="187"/>
        <end position="207"/>
    </location>
</feature>
<protein>
    <recommendedName>
        <fullName evidence="10">AEC family transporter</fullName>
    </recommendedName>
</protein>
<feature type="transmembrane region" description="Helical" evidence="7">
    <location>
        <begin position="243"/>
        <end position="263"/>
    </location>
</feature>
<evidence type="ECO:0008006" key="10">
    <source>
        <dbReference type="Google" id="ProtNLM"/>
    </source>
</evidence>
<comment type="subcellular location">
    <subcellularLocation>
        <location evidence="1">Membrane</location>
        <topology evidence="1">Multi-pass membrane protein</topology>
    </subcellularLocation>
</comment>
<evidence type="ECO:0000313" key="9">
    <source>
        <dbReference type="Proteomes" id="UP000292445"/>
    </source>
</evidence>
<dbReference type="EMBL" id="SGXC01000001">
    <property type="protein sequence ID" value="RZS84780.1"/>
    <property type="molecule type" value="Genomic_DNA"/>
</dbReference>
<sequence>MGVFHIYFSILSLLAPLLVVIGVGTTWGKLGHAFPAQFVTVLATTVTTPALVFNTLVTTQLSNEIMATVAGATVLALALCMGVSALALKLCKLPVRKLLQTTTFPNAGNLGLPITHLAFGDAGLSTSIAFFAVCSFIQHTVGVRTLPSANGMPAAWKSPILIASVLAVACRVFSYTPPQWIMESAQLLGSMTVPLMLLGLGHALALIPAAGLRLGGIVGAIRLVAGLATGAAAAWLVGLPADMIGNVALQMGMPCAVVSYMYARRYTDMGDTAAGAVLISTVVFLVLAPFLLWLLGSPVAG</sequence>
<dbReference type="InterPro" id="IPR004776">
    <property type="entry name" value="Mem_transp_PIN-like"/>
</dbReference>
<evidence type="ECO:0000313" key="8">
    <source>
        <dbReference type="EMBL" id="RZS84780.1"/>
    </source>
</evidence>
<evidence type="ECO:0000256" key="7">
    <source>
        <dbReference type="SAM" id="Phobius"/>
    </source>
</evidence>
<keyword evidence="3" id="KW-1003">Cell membrane</keyword>
<feature type="transmembrane region" description="Helical" evidence="7">
    <location>
        <begin position="6"/>
        <end position="27"/>
    </location>
</feature>
<feature type="transmembrane region" description="Helical" evidence="7">
    <location>
        <begin position="34"/>
        <end position="53"/>
    </location>
</feature>
<dbReference type="GO" id="GO:0055085">
    <property type="term" value="P:transmembrane transport"/>
    <property type="evidence" value="ECO:0007669"/>
    <property type="project" value="InterPro"/>
</dbReference>
<accession>A0A4Q7NJU0</accession>
<reference evidence="8 9" key="1">
    <citation type="submission" date="2019-02" db="EMBL/GenBank/DDBJ databases">
        <title>Genomic Encyclopedia of Type Strains, Phase IV (KMG-IV): sequencing the most valuable type-strain genomes for metagenomic binning, comparative biology and taxonomic classification.</title>
        <authorList>
            <person name="Goeker M."/>
        </authorList>
    </citation>
    <scope>NUCLEOTIDE SEQUENCE [LARGE SCALE GENOMIC DNA]</scope>
    <source>
        <strain evidence="8 9">K24</strain>
    </source>
</reference>
<dbReference type="PANTHER" id="PTHR36838">
    <property type="entry name" value="AUXIN EFFLUX CARRIER FAMILY PROTEIN"/>
    <property type="match status" value="1"/>
</dbReference>
<feature type="transmembrane region" description="Helical" evidence="7">
    <location>
        <begin position="65"/>
        <end position="88"/>
    </location>
</feature>
<feature type="transmembrane region" description="Helical" evidence="7">
    <location>
        <begin position="214"/>
        <end position="237"/>
    </location>
</feature>
<dbReference type="PANTHER" id="PTHR36838:SF1">
    <property type="entry name" value="SLR1864 PROTEIN"/>
    <property type="match status" value="1"/>
</dbReference>
<evidence type="ECO:0000256" key="1">
    <source>
        <dbReference type="ARBA" id="ARBA00004141"/>
    </source>
</evidence>
<evidence type="ECO:0000256" key="3">
    <source>
        <dbReference type="ARBA" id="ARBA00022475"/>
    </source>
</evidence>
<comment type="caution">
    <text evidence="8">The sequence shown here is derived from an EMBL/GenBank/DDBJ whole genome shotgun (WGS) entry which is preliminary data.</text>
</comment>
<dbReference type="OrthoDB" id="3238001at2"/>
<evidence type="ECO:0000256" key="5">
    <source>
        <dbReference type="ARBA" id="ARBA00022989"/>
    </source>
</evidence>